<evidence type="ECO:0000313" key="10">
    <source>
        <dbReference type="EMBL" id="ODV96325.1"/>
    </source>
</evidence>
<name>A0A1E4TX40_PACTA</name>
<proteinExistence type="inferred from homology"/>
<organism evidence="10 11">
    <name type="scientific">Pachysolen tannophilus NRRL Y-2460</name>
    <dbReference type="NCBI Taxonomy" id="669874"/>
    <lineage>
        <taxon>Eukaryota</taxon>
        <taxon>Fungi</taxon>
        <taxon>Dikarya</taxon>
        <taxon>Ascomycota</taxon>
        <taxon>Saccharomycotina</taxon>
        <taxon>Pichiomycetes</taxon>
        <taxon>Pachysolenaceae</taxon>
        <taxon>Pachysolen</taxon>
    </lineage>
</organism>
<evidence type="ECO:0000256" key="3">
    <source>
        <dbReference type="ARBA" id="ARBA00009105"/>
    </source>
</evidence>
<keyword evidence="7" id="KW-1133">Transmembrane helix</keyword>
<gene>
    <name evidence="10" type="ORF">PACTADRAFT_49688</name>
</gene>
<reference evidence="11" key="1">
    <citation type="submission" date="2016-05" db="EMBL/GenBank/DDBJ databases">
        <title>Comparative genomics of biotechnologically important yeasts.</title>
        <authorList>
            <consortium name="DOE Joint Genome Institute"/>
            <person name="Riley R."/>
            <person name="Haridas S."/>
            <person name="Wolfe K.H."/>
            <person name="Lopes M.R."/>
            <person name="Hittinger C.T."/>
            <person name="Goker M."/>
            <person name="Salamov A."/>
            <person name="Wisecaver J."/>
            <person name="Long T.M."/>
            <person name="Aerts A.L."/>
            <person name="Barry K."/>
            <person name="Choi C."/>
            <person name="Clum A."/>
            <person name="Coughlan A.Y."/>
            <person name="Deshpande S."/>
            <person name="Douglass A.P."/>
            <person name="Hanson S.J."/>
            <person name="Klenk H.-P."/>
            <person name="Labutti K."/>
            <person name="Lapidus A."/>
            <person name="Lindquist E."/>
            <person name="Lipzen A."/>
            <person name="Meier-Kolthoff J.P."/>
            <person name="Ohm R.A."/>
            <person name="Otillar R.P."/>
            <person name="Pangilinan J."/>
            <person name="Peng Y."/>
            <person name="Rokas A."/>
            <person name="Rosa C.A."/>
            <person name="Scheuner C."/>
            <person name="Sibirny A.A."/>
            <person name="Slot J.C."/>
            <person name="Stielow J.B."/>
            <person name="Sun H."/>
            <person name="Kurtzman C.P."/>
            <person name="Blackwell M."/>
            <person name="Grigoriev I.V."/>
            <person name="Jeffries T.W."/>
        </authorList>
    </citation>
    <scope>NUCLEOTIDE SEQUENCE [LARGE SCALE GENOMIC DNA]</scope>
    <source>
        <strain evidence="11">NRRL Y-2460</strain>
    </source>
</reference>
<evidence type="ECO:0000313" key="11">
    <source>
        <dbReference type="Proteomes" id="UP000094236"/>
    </source>
</evidence>
<dbReference type="SUPFAM" id="SSF53448">
    <property type="entry name" value="Nucleotide-diphospho-sugar transferases"/>
    <property type="match status" value="1"/>
</dbReference>
<comment type="similarity">
    <text evidence="3">Belongs to the MNN1/MNT family.</text>
</comment>
<keyword evidence="9" id="KW-0472">Membrane</keyword>
<dbReference type="Pfam" id="PF11051">
    <property type="entry name" value="Mannosyl_trans3"/>
    <property type="match status" value="1"/>
</dbReference>
<keyword evidence="8" id="KW-0333">Golgi apparatus</keyword>
<evidence type="ECO:0000256" key="1">
    <source>
        <dbReference type="ARBA" id="ARBA00004323"/>
    </source>
</evidence>
<evidence type="ECO:0000256" key="7">
    <source>
        <dbReference type="ARBA" id="ARBA00022989"/>
    </source>
</evidence>
<dbReference type="InterPro" id="IPR022751">
    <property type="entry name" value="Alpha_mannosyltransferase"/>
</dbReference>
<dbReference type="EMBL" id="KV454013">
    <property type="protein sequence ID" value="ODV96325.1"/>
    <property type="molecule type" value="Genomic_DNA"/>
</dbReference>
<evidence type="ECO:0000256" key="4">
    <source>
        <dbReference type="ARBA" id="ARBA00022679"/>
    </source>
</evidence>
<dbReference type="PANTHER" id="PTHR31646:SF1">
    <property type="entry name" value="ALPHA-1,2-MANNOSYLTRANSFERASE MNN2"/>
    <property type="match status" value="1"/>
</dbReference>
<keyword evidence="4" id="KW-0808">Transferase</keyword>
<dbReference type="GO" id="GO:0000026">
    <property type="term" value="F:alpha-1,2-mannosyltransferase activity"/>
    <property type="evidence" value="ECO:0007669"/>
    <property type="project" value="TreeGrafter"/>
</dbReference>
<comment type="subcellular location">
    <subcellularLocation>
        <location evidence="1">Golgi apparatus membrane</location>
        <topology evidence="1">Single-pass type II membrane protein</topology>
    </subcellularLocation>
</comment>
<keyword evidence="6" id="KW-0735">Signal-anchor</keyword>
<evidence type="ECO:0000256" key="9">
    <source>
        <dbReference type="ARBA" id="ARBA00023136"/>
    </source>
</evidence>
<accession>A0A1E4TX40</accession>
<evidence type="ECO:0000256" key="6">
    <source>
        <dbReference type="ARBA" id="ARBA00022968"/>
    </source>
</evidence>
<dbReference type="PANTHER" id="PTHR31646">
    <property type="entry name" value="ALPHA-1,2-MANNOSYLTRANSFERASE MNN2"/>
    <property type="match status" value="1"/>
</dbReference>
<evidence type="ECO:0000256" key="2">
    <source>
        <dbReference type="ARBA" id="ARBA00004922"/>
    </source>
</evidence>
<comment type="pathway">
    <text evidence="2">Protein modification; protein glycosylation.</text>
</comment>
<dbReference type="InterPro" id="IPR029044">
    <property type="entry name" value="Nucleotide-diphossugar_trans"/>
</dbReference>
<dbReference type="OrthoDB" id="430354at2759"/>
<dbReference type="STRING" id="669874.A0A1E4TX40"/>
<evidence type="ECO:0008006" key="12">
    <source>
        <dbReference type="Google" id="ProtNLM"/>
    </source>
</evidence>
<evidence type="ECO:0000256" key="5">
    <source>
        <dbReference type="ARBA" id="ARBA00022692"/>
    </source>
</evidence>
<dbReference type="GO" id="GO:0046354">
    <property type="term" value="P:mannan biosynthetic process"/>
    <property type="evidence" value="ECO:0007669"/>
    <property type="project" value="TreeGrafter"/>
</dbReference>
<keyword evidence="5" id="KW-0812">Transmembrane</keyword>
<protein>
    <recommendedName>
        <fullName evidence="12">Glycosyltransferase family 71 protein</fullName>
    </recommendedName>
</protein>
<dbReference type="Proteomes" id="UP000094236">
    <property type="component" value="Unassembled WGS sequence"/>
</dbReference>
<keyword evidence="11" id="KW-1185">Reference proteome</keyword>
<dbReference type="AlphaFoldDB" id="A0A1E4TX40"/>
<sequence>MRRHQLRLIVVSLLIFLGIIFLLNRSSNDTKPSNLMLSKKKSLSYAEVQARLAKERESKKTDDSKITSTISEDQEKIKLINQNPENDKTGSRIKKAQDFYTLVFNIFEEGKPKIPALNRYKDDQRIYHAGYEGLAEGPVFTEEYLKSFLQLTEEEVESLKHSHKAVVNKLPANCPEGLYQGNGIVYVGGGKYNWLALLSIKTLRSVGSELPVEVLIPSIEEFEVDLCGRVFPALNARCILLAKELGNKVATDNSFYGYQYKSLAIITSSFEKVLLLDSDNVPIHAPDYLFDVEPFASNGLIVWPDFWKRATSPYYYQIAGRELGSRVRFGRNNYGTNEPNNVNDIDFSEDIPVEKVPLHDREGAIPDPTSESGQLMVSKKTHSKALFLALYYNLFGPDYYYPLFSQGSDGEGDKETFLAASVILNKKFYQVNKFLNAFGHFDSDGNFIGTGMGQYDPVEDYRILQRKLKAKDNEDLLKLQDSGEGSDFEVKTQPKILFVHANFPKLNPWDLKTTKEIFDKDGSRKRLYGTGMAKRIGYDFELVQWQNMHFLICELKLKLNTFKDIDPEDLCIEISEQLQHLEDSIATLETDFNF</sequence>
<dbReference type="GO" id="GO:0000139">
    <property type="term" value="C:Golgi membrane"/>
    <property type="evidence" value="ECO:0007669"/>
    <property type="project" value="UniProtKB-SubCell"/>
</dbReference>
<evidence type="ECO:0000256" key="8">
    <source>
        <dbReference type="ARBA" id="ARBA00023034"/>
    </source>
</evidence>